<feature type="compositionally biased region" description="Polar residues" evidence="1">
    <location>
        <begin position="857"/>
        <end position="868"/>
    </location>
</feature>
<protein>
    <submittedName>
        <fullName evidence="3">Centrin-binding protein Sfi1</fullName>
    </submittedName>
</protein>
<name>A0A166VHL4_9HYPO</name>
<dbReference type="OrthoDB" id="5215300at2759"/>
<dbReference type="Pfam" id="PF08457">
    <property type="entry name" value="Sfi1"/>
    <property type="match status" value="1"/>
</dbReference>
<comment type="caution">
    <text evidence="3">The sequence shown here is derived from an EMBL/GenBank/DDBJ whole genome shotgun (WGS) entry which is preliminary data.</text>
</comment>
<dbReference type="STRING" id="1081109.A0A166VHL4"/>
<sequence length="994" mass="113412">MQTVAPIEKYAETPIRALASRALEDGQGFDGISVASRPEPYYSNEDITILHAIVSLAQERFDRSRRPKPLPAAVLFRAYDDILPTFGIDPDTDHHLSALIFRVGGEHGSGTLVDKFQAILNRMGVVLEYETDETMPGPTRLPEPLADDEPDTSGRFQQHEQAWGESRKDLPSLPVLPGAMRGFNKDFGLSKDGGSLSERDDGLASEPSISSPPRETEVGEFMSQKYDKVARPRMLDHIQNPIILKQRARHAAPVQFRNHLAISAIDRWRSVANNHPSIIVRNSNGAFPDEAIHQHHRPLTWNQTNTSSLGKEQDDPQTHLSDNNTTEAESRGNDTVLQKALRARLIYLASKILSCWATHTAVKLEREATARRHMVRFRCFYSWTCAPISKMPQVKRLGVALTLKKIRHALWQHSQRLMLTRQNAVRMSRRKTIYHTLNCWSAGVKAFLCKRHREQRIQRGLVDHWLQLCRTSSSTAVVAARASSSFRYKPFAIQWLRHCDEHQTRAASMERLGVAVGGFCWLQTWYYCAEVKSQANAHQRVRTFMKSGQALQLWSLRLRARAFGWRSEYLYVLKATARWLASTERRVTGMAVSTSFSRARTAKALINQMHFVLQHWISIAHLSRRAQWYIRATSFLKTLQMAANHRKRQKKIAIRRYLMMRYTQVSSKRRRQSFFTALDAWQLRAISTCELESAAVDYRTKTHETRKVLNTKLWVYHDIEVARIGFLVSTHWKQHCFRAVGNRAFQVMRGQAIAFESWIIRQQRLSMKAWIISALQRGGQAYSATRVRDRLEREARNRTLQAWRRTASHLVGAVGKPAAWPTPASAVTRSRMPGTVNSLRRLPQLFRQVDDDPDTASLLQTPSRSTGLPSVPTIRSVPARTMRRETESRPVSKSPHPGNPERFQSSLSSLKWRPASATPRPPSSPYTHFSAGQITFDAHRNERRSSAKLSQLRHSVPASISQPQELTDGWSQSTLQEKDPIRKFSSLHSGEFPQ</sequence>
<feature type="compositionally biased region" description="Polar residues" evidence="1">
    <location>
        <begin position="301"/>
        <end position="310"/>
    </location>
</feature>
<feature type="compositionally biased region" description="Polar residues" evidence="1">
    <location>
        <begin position="318"/>
        <end position="327"/>
    </location>
</feature>
<feature type="region of interest" description="Disordered" evidence="1">
    <location>
        <begin position="301"/>
        <end position="334"/>
    </location>
</feature>
<accession>A0A166VHL4</accession>
<feature type="region of interest" description="Disordered" evidence="1">
    <location>
        <begin position="851"/>
        <end position="994"/>
    </location>
</feature>
<evidence type="ECO:0000259" key="2">
    <source>
        <dbReference type="Pfam" id="PF08457"/>
    </source>
</evidence>
<dbReference type="InterPro" id="IPR013665">
    <property type="entry name" value="Sfi1_dom"/>
</dbReference>
<gene>
    <name evidence="3" type="ORF">AAL_01135</name>
</gene>
<dbReference type="Proteomes" id="UP000078544">
    <property type="component" value="Unassembled WGS sequence"/>
</dbReference>
<feature type="domain" description="Sfi1 spindle body" evidence="2">
    <location>
        <begin position="327"/>
        <end position="508"/>
    </location>
</feature>
<organism evidence="3 4">
    <name type="scientific">Moelleriella libera RCEF 2490</name>
    <dbReference type="NCBI Taxonomy" id="1081109"/>
    <lineage>
        <taxon>Eukaryota</taxon>
        <taxon>Fungi</taxon>
        <taxon>Dikarya</taxon>
        <taxon>Ascomycota</taxon>
        <taxon>Pezizomycotina</taxon>
        <taxon>Sordariomycetes</taxon>
        <taxon>Hypocreomycetidae</taxon>
        <taxon>Hypocreales</taxon>
        <taxon>Clavicipitaceae</taxon>
        <taxon>Moelleriella</taxon>
    </lineage>
</organism>
<evidence type="ECO:0000313" key="4">
    <source>
        <dbReference type="Proteomes" id="UP000078544"/>
    </source>
</evidence>
<feature type="compositionally biased region" description="Polar residues" evidence="1">
    <location>
        <begin position="947"/>
        <end position="975"/>
    </location>
</feature>
<evidence type="ECO:0000313" key="3">
    <source>
        <dbReference type="EMBL" id="OAA33670.1"/>
    </source>
</evidence>
<evidence type="ECO:0000256" key="1">
    <source>
        <dbReference type="SAM" id="MobiDB-lite"/>
    </source>
</evidence>
<feature type="region of interest" description="Disordered" evidence="1">
    <location>
        <begin position="187"/>
        <end position="219"/>
    </location>
</feature>
<dbReference type="EMBL" id="AZGY01000001">
    <property type="protein sequence ID" value="OAA33670.1"/>
    <property type="molecule type" value="Genomic_DNA"/>
</dbReference>
<proteinExistence type="predicted"/>
<reference evidence="3 4" key="1">
    <citation type="journal article" date="2016" name="Genome Biol. Evol.">
        <title>Divergent and convergent evolution of fungal pathogenicity.</title>
        <authorList>
            <person name="Shang Y."/>
            <person name="Xiao G."/>
            <person name="Zheng P."/>
            <person name="Cen K."/>
            <person name="Zhan S."/>
            <person name="Wang C."/>
        </authorList>
    </citation>
    <scope>NUCLEOTIDE SEQUENCE [LARGE SCALE GENOMIC DNA]</scope>
    <source>
        <strain evidence="3 4">RCEF 2490</strain>
    </source>
</reference>
<keyword evidence="4" id="KW-1185">Reference proteome</keyword>
<dbReference type="AlphaFoldDB" id="A0A166VHL4"/>
<feature type="region of interest" description="Disordered" evidence="1">
    <location>
        <begin position="131"/>
        <end position="175"/>
    </location>
</feature>